<dbReference type="Proteomes" id="UP001055185">
    <property type="component" value="Unassembled WGS sequence"/>
</dbReference>
<keyword evidence="2" id="KW-1185">Reference proteome</keyword>
<dbReference type="InterPro" id="IPR058532">
    <property type="entry name" value="YjbR/MT2646/Rv2570-like"/>
</dbReference>
<evidence type="ECO:0000313" key="1">
    <source>
        <dbReference type="EMBL" id="GJN63392.1"/>
    </source>
</evidence>
<sequence length="209" mass="23701">MRYTWLDEYLLQKRGVTKDLQPVWNWVRYMIGGRMFAAVCLDEKNKPYYINLKLEPMEGEFYRAQYPDVIPGYYSDKLHWNSIRPDGAVPDELLRQMLDQSYALVLAGLPKKQQRAALGLTVCGSECGSCELYGQSCPGCNEAAGRVFHAPAGKPCPIYGCCVNKKHLATCKGCPQLPCAIWQAVRDPSLTEEEFRQDTARRVERLKGV</sequence>
<dbReference type="PANTHER" id="PTHR35145">
    <property type="entry name" value="CYTOPLASMIC PROTEIN-RELATED"/>
    <property type="match status" value="1"/>
</dbReference>
<accession>A0AA37MW21</accession>
<dbReference type="PANTHER" id="PTHR35145:SF1">
    <property type="entry name" value="CYTOPLASMIC PROTEIN"/>
    <property type="match status" value="1"/>
</dbReference>
<gene>
    <name evidence="1" type="ORF">JCM17207_00170</name>
</gene>
<dbReference type="RefSeq" id="WP_309295396.1">
    <property type="nucleotide sequence ID" value="NZ_BQKV01000001.1"/>
</dbReference>
<evidence type="ECO:0008006" key="3">
    <source>
        <dbReference type="Google" id="ProtNLM"/>
    </source>
</evidence>
<reference evidence="1" key="1">
    <citation type="journal article" date="2022" name="Int. J. Syst. Evol. Microbiol.">
        <title>Genome-based, phenotypic and chemotaxonomic classification of Faecalibacterium strains: proposal of three novel species Faecalibacterium duncaniae sp. nov., Faecalibacterium hattorii sp. nov. and Faecalibacterium gallinarum sp. nov. .</title>
        <authorList>
            <person name="Sakamoto M."/>
            <person name="Sakurai N."/>
            <person name="Tanno H."/>
            <person name="Iino T."/>
            <person name="Ohkuma M."/>
            <person name="Endo A."/>
        </authorList>
    </citation>
    <scope>NUCLEOTIDE SEQUENCE</scope>
    <source>
        <strain evidence="1">JCM 17207</strain>
    </source>
</reference>
<dbReference type="Pfam" id="PF04237">
    <property type="entry name" value="YjbR"/>
    <property type="match status" value="1"/>
</dbReference>
<dbReference type="InterPro" id="IPR007351">
    <property type="entry name" value="YjbR"/>
</dbReference>
<protein>
    <recommendedName>
        <fullName evidence="3">MmcQ/YjbR family DNA-binding protein</fullName>
    </recommendedName>
</protein>
<organism evidence="1 2">
    <name type="scientific">Faecalibacterium gallinarum</name>
    <dbReference type="NCBI Taxonomy" id="2903556"/>
    <lineage>
        <taxon>Bacteria</taxon>
        <taxon>Bacillati</taxon>
        <taxon>Bacillota</taxon>
        <taxon>Clostridia</taxon>
        <taxon>Eubacteriales</taxon>
        <taxon>Oscillospiraceae</taxon>
        <taxon>Faecalibacterium</taxon>
    </lineage>
</organism>
<dbReference type="InterPro" id="IPR038056">
    <property type="entry name" value="YjbR-like_sf"/>
</dbReference>
<dbReference type="Gene3D" id="3.90.1150.30">
    <property type="match status" value="1"/>
</dbReference>
<dbReference type="EMBL" id="BQKV01000001">
    <property type="protein sequence ID" value="GJN63392.1"/>
    <property type="molecule type" value="Genomic_DNA"/>
</dbReference>
<dbReference type="SUPFAM" id="SSF142906">
    <property type="entry name" value="YjbR-like"/>
    <property type="match status" value="1"/>
</dbReference>
<name>A0AA37MW21_9FIRM</name>
<evidence type="ECO:0000313" key="2">
    <source>
        <dbReference type="Proteomes" id="UP001055185"/>
    </source>
</evidence>
<proteinExistence type="predicted"/>
<dbReference type="AlphaFoldDB" id="A0AA37MW21"/>
<comment type="caution">
    <text evidence="1">The sequence shown here is derived from an EMBL/GenBank/DDBJ whole genome shotgun (WGS) entry which is preliminary data.</text>
</comment>